<dbReference type="AlphaFoldDB" id="A0A7C3PTP9"/>
<organism evidence="2">
    <name type="scientific">Dictyoglomus thermophilum</name>
    <dbReference type="NCBI Taxonomy" id="14"/>
    <lineage>
        <taxon>Bacteria</taxon>
        <taxon>Pseudomonadati</taxon>
        <taxon>Dictyoglomota</taxon>
        <taxon>Dictyoglomia</taxon>
        <taxon>Dictyoglomales</taxon>
        <taxon>Dictyoglomaceae</taxon>
        <taxon>Dictyoglomus</taxon>
    </lineage>
</organism>
<protein>
    <submittedName>
        <fullName evidence="2">DUF362 domain-containing protein</fullName>
    </submittedName>
</protein>
<name>A0A7C3PTP9_DICTH</name>
<accession>A0A7C3PTP9</accession>
<comment type="caution">
    <text evidence="2">The sequence shown here is derived from an EMBL/GenBank/DDBJ whole genome shotgun (WGS) entry which is preliminary data.</text>
</comment>
<evidence type="ECO:0000313" key="2">
    <source>
        <dbReference type="EMBL" id="HGK23883.1"/>
    </source>
</evidence>
<dbReference type="RefSeq" id="WP_149123188.1">
    <property type="nucleotide sequence ID" value="NZ_VTFL01000006.1"/>
</dbReference>
<evidence type="ECO:0000259" key="1">
    <source>
        <dbReference type="Pfam" id="PF04015"/>
    </source>
</evidence>
<dbReference type="EMBL" id="DTDV01000015">
    <property type="protein sequence ID" value="HGK23883.1"/>
    <property type="molecule type" value="Genomic_DNA"/>
</dbReference>
<feature type="domain" description="DUF362" evidence="1">
    <location>
        <begin position="37"/>
        <end position="225"/>
    </location>
</feature>
<dbReference type="InterPro" id="IPR007160">
    <property type="entry name" value="DUF362"/>
</dbReference>
<sequence>MSKVAITRTNEDLYKSVGDAIDLIGGIGKYVKKGDTVLIKPNAFINKEEKGFISDPKVVLSLAKLCKEQGAKEVYIGERTPTVFKWYKKEDINFAKIVCFDDPPHNLRTLPEAEVIKSAVPIPKIVEECDVFINVPGLRFHALTIISNGMKNMMGIMPKETTLLIHVSGLEDAIVDLNRFRKSDLVVTTAIHTLVGNFPVSGYGIESNTLIVGDNVVAVDAIAAKILKVDPYEIRHLTLANKLGLGPIDLPEIELSGVPIESLEWREKIVRPVLDYEEFRDKINIIDPSKNCLGCKRAMASGIAGIFEENPKADLKDITVVIGPVEELNKHKLTDKIILFGNCTFPYKDKGLYVQGCPPRANMAKQAIKKIMEDK</sequence>
<dbReference type="Pfam" id="PF04015">
    <property type="entry name" value="DUF362"/>
    <property type="match status" value="1"/>
</dbReference>
<gene>
    <name evidence="2" type="ORF">ENU78_05490</name>
</gene>
<reference evidence="2" key="1">
    <citation type="journal article" date="2020" name="mSystems">
        <title>Genome- and Community-Level Interaction Insights into Carbon Utilization and Element Cycling Functions of Hydrothermarchaeota in Hydrothermal Sediment.</title>
        <authorList>
            <person name="Zhou Z."/>
            <person name="Liu Y."/>
            <person name="Xu W."/>
            <person name="Pan J."/>
            <person name="Luo Z.H."/>
            <person name="Li M."/>
        </authorList>
    </citation>
    <scope>NUCLEOTIDE SEQUENCE [LARGE SCALE GENOMIC DNA]</scope>
    <source>
        <strain evidence="2">SpSt-70</strain>
    </source>
</reference>
<proteinExistence type="predicted"/>